<name>A0A6C0ADR8_9ZZZZ</name>
<keyword evidence="1" id="KW-0472">Membrane</keyword>
<proteinExistence type="predicted"/>
<dbReference type="AlphaFoldDB" id="A0A6C0ADR8"/>
<keyword evidence="1" id="KW-1133">Transmembrane helix</keyword>
<organism evidence="2">
    <name type="scientific">viral metagenome</name>
    <dbReference type="NCBI Taxonomy" id="1070528"/>
    <lineage>
        <taxon>unclassified sequences</taxon>
        <taxon>metagenomes</taxon>
        <taxon>organismal metagenomes</taxon>
    </lineage>
</organism>
<dbReference type="EMBL" id="MN740593">
    <property type="protein sequence ID" value="QHS77879.1"/>
    <property type="molecule type" value="Genomic_DNA"/>
</dbReference>
<accession>A0A6C0ADR8</accession>
<sequence>MFVDYLIKKDIFLNFLHLFFNLIFLNFLKLFFIFFEKLLN</sequence>
<evidence type="ECO:0000256" key="1">
    <source>
        <dbReference type="SAM" id="Phobius"/>
    </source>
</evidence>
<evidence type="ECO:0000313" key="2">
    <source>
        <dbReference type="EMBL" id="QHS77879.1"/>
    </source>
</evidence>
<protein>
    <submittedName>
        <fullName evidence="2">Uncharacterized protein</fullName>
    </submittedName>
</protein>
<reference evidence="2" key="1">
    <citation type="journal article" date="2020" name="Nature">
        <title>Giant virus diversity and host interactions through global metagenomics.</title>
        <authorList>
            <person name="Schulz F."/>
            <person name="Roux S."/>
            <person name="Paez-Espino D."/>
            <person name="Jungbluth S."/>
            <person name="Walsh D.A."/>
            <person name="Denef V.J."/>
            <person name="McMahon K.D."/>
            <person name="Konstantinidis K.T."/>
            <person name="Eloe-Fadrosh E.A."/>
            <person name="Kyrpides N.C."/>
            <person name="Woyke T."/>
        </authorList>
    </citation>
    <scope>NUCLEOTIDE SEQUENCE</scope>
    <source>
        <strain evidence="2">GVMAG-S-1021933-23</strain>
    </source>
</reference>
<keyword evidence="1" id="KW-0812">Transmembrane</keyword>
<feature type="transmembrane region" description="Helical" evidence="1">
    <location>
        <begin position="12"/>
        <end position="35"/>
    </location>
</feature>